<evidence type="ECO:0000256" key="2">
    <source>
        <dbReference type="ARBA" id="ARBA00010548"/>
    </source>
</evidence>
<dbReference type="Proteomes" id="UP000706039">
    <property type="component" value="Unassembled WGS sequence"/>
</dbReference>
<evidence type="ECO:0000256" key="5">
    <source>
        <dbReference type="ARBA" id="ARBA00022764"/>
    </source>
</evidence>
<evidence type="ECO:0000256" key="6">
    <source>
        <dbReference type="ARBA" id="ARBA00022982"/>
    </source>
</evidence>
<keyword evidence="10" id="KW-1185">Reference proteome</keyword>
<dbReference type="InterPro" id="IPR009451">
    <property type="entry name" value="Metamine_DH_Hvc"/>
</dbReference>
<dbReference type="Gene3D" id="2.130.10.10">
    <property type="entry name" value="YVTN repeat-like/Quinoprotein amine dehydrogenase"/>
    <property type="match status" value="1"/>
</dbReference>
<evidence type="ECO:0000256" key="7">
    <source>
        <dbReference type="ARBA" id="ARBA00023002"/>
    </source>
</evidence>
<dbReference type="InterPro" id="IPR015943">
    <property type="entry name" value="WD40/YVTN_repeat-like_dom_sf"/>
</dbReference>
<keyword evidence="4 8" id="KW-0732">Signal</keyword>
<feature type="chain" id="PRO_5045876416" evidence="8">
    <location>
        <begin position="26"/>
        <end position="391"/>
    </location>
</feature>
<evidence type="ECO:0000256" key="4">
    <source>
        <dbReference type="ARBA" id="ARBA00022729"/>
    </source>
</evidence>
<keyword evidence="3" id="KW-0813">Transport</keyword>
<reference evidence="9 10" key="1">
    <citation type="submission" date="2021-08" db="EMBL/GenBank/DDBJ databases">
        <authorList>
            <person name="Tuo L."/>
        </authorList>
    </citation>
    <scope>NUCLEOTIDE SEQUENCE [LARGE SCALE GENOMIC DNA]</scope>
    <source>
        <strain evidence="9 10">JCM 31229</strain>
    </source>
</reference>
<evidence type="ECO:0000313" key="9">
    <source>
        <dbReference type="EMBL" id="MBY8820813.1"/>
    </source>
</evidence>
<dbReference type="SUPFAM" id="SSF50969">
    <property type="entry name" value="YVTN repeat-like/Quinoprotein amine dehydrogenase"/>
    <property type="match status" value="1"/>
</dbReference>
<dbReference type="InterPro" id="IPR011044">
    <property type="entry name" value="Quino_amine_DH_bsu"/>
</dbReference>
<accession>A0ABS7PHW4</accession>
<evidence type="ECO:0000256" key="1">
    <source>
        <dbReference type="ARBA" id="ARBA00004418"/>
    </source>
</evidence>
<protein>
    <submittedName>
        <fullName evidence="9">Amine dehydrogenase</fullName>
    </submittedName>
</protein>
<comment type="caution">
    <text evidence="9">The sequence shown here is derived from an EMBL/GenBank/DDBJ whole genome shotgun (WGS) entry which is preliminary data.</text>
</comment>
<gene>
    <name evidence="9" type="ORF">K7G82_00830</name>
</gene>
<name>A0ABS7PHW4_9SPHN</name>
<keyword evidence="6" id="KW-0249">Electron transport</keyword>
<evidence type="ECO:0000256" key="8">
    <source>
        <dbReference type="SAM" id="SignalP"/>
    </source>
</evidence>
<dbReference type="EMBL" id="JAINVV010000001">
    <property type="protein sequence ID" value="MBY8820813.1"/>
    <property type="molecule type" value="Genomic_DNA"/>
</dbReference>
<keyword evidence="7" id="KW-0560">Oxidoreductase</keyword>
<dbReference type="RefSeq" id="WP_222987922.1">
    <property type="nucleotide sequence ID" value="NZ_JAINVV010000001.1"/>
</dbReference>
<organism evidence="9 10">
    <name type="scientific">Sphingomonas colocasiae</name>
    <dbReference type="NCBI Taxonomy" id="1848973"/>
    <lineage>
        <taxon>Bacteria</taxon>
        <taxon>Pseudomonadati</taxon>
        <taxon>Pseudomonadota</taxon>
        <taxon>Alphaproteobacteria</taxon>
        <taxon>Sphingomonadales</taxon>
        <taxon>Sphingomonadaceae</taxon>
        <taxon>Sphingomonas</taxon>
    </lineage>
</organism>
<evidence type="ECO:0000313" key="10">
    <source>
        <dbReference type="Proteomes" id="UP000706039"/>
    </source>
</evidence>
<proteinExistence type="inferred from homology"/>
<feature type="signal peptide" evidence="8">
    <location>
        <begin position="1"/>
        <end position="25"/>
    </location>
</feature>
<keyword evidence="5" id="KW-0574">Periplasm</keyword>
<evidence type="ECO:0000256" key="3">
    <source>
        <dbReference type="ARBA" id="ARBA00022448"/>
    </source>
</evidence>
<sequence>MRRAASRIAIAMTIAALHVAAPAIAADYPQPLPEEPVPAVAVLPEKYPESWVFVHDLHFNSLPDGRVAVVDVAAENRNVKGQIPAAQFGNVLPATTRPEILVGETFFSRLTRGERTDVITIWDAKTLSPKGEIVLPGGKRGLFVTLKNSLQFTNNEKWALVFNFTPGSSVTVVDLDARKVLSDIDLPGCSLVYPTGPRGFTSLCADGTMTSIALDAAGRAGPTVTSKVFNDIDKDALFMSPAMVGRTAWFASFTGNIRGIDFSGAAARDLGMFEIAKPAGGDPEWRPGGWQVITADKAGLLYVLMNPHGKEGSHKDGGTEAWVIDPVKKALVRRIALKNHSVSIEATQQASPLLVASKPDGSLDVYDAATGAFQRTIVGVVHDPMTMTAAR</sequence>
<dbReference type="Pfam" id="PF06433">
    <property type="entry name" value="Me-amine-dh_H"/>
    <property type="match status" value="1"/>
</dbReference>
<comment type="subcellular location">
    <subcellularLocation>
        <location evidence="1">Periplasm</location>
    </subcellularLocation>
</comment>
<comment type="similarity">
    <text evidence="2">Belongs to the aromatic amine dehydrogenase heavy chain family.</text>
</comment>